<dbReference type="InterPro" id="IPR051909">
    <property type="entry name" value="MFP_Cation_Efflux"/>
</dbReference>
<name>A0A6P2DIN4_9BACT</name>
<feature type="region of interest" description="Disordered" evidence="2">
    <location>
        <begin position="1"/>
        <end position="21"/>
    </location>
</feature>
<dbReference type="Gene3D" id="2.40.30.170">
    <property type="match status" value="1"/>
</dbReference>
<proteinExistence type="predicted"/>
<evidence type="ECO:0000313" key="6">
    <source>
        <dbReference type="Proteomes" id="UP000464178"/>
    </source>
</evidence>
<sequence length="405" mass="42741">MTGNLSDAPAPAPPPPPPAPPGSVWKRVRSVAQFVVALAGTTAFLAYLLFAPAAPPPEPAANPRPAADVVEVVGPGLIRVQPGSPLDSKIQVGAARRQTITDAVITVTGRVAASLRPGNGKGNDFWQFDSPEVLTAYTDWQKGQADITFAEAQLASAKQLAAARLDAQKQVVARLEKLVTAGTDTAKDLAAERANLIQAEITGRKEVHEAETAVRTAHRSEAAAAKQLQQAGLAPELLRSTSADVDIVLADVPEARLNRVQVGQGCQAAFFGIPNERFGGKVTSIAPVLSKERRSLRVLFVIHDPNDKLRPGMFAEIGLGTDPRDALLVPADGVLHIGRSDYVLAGAEANTWRVVEVQIGEPHNGDVEILDGLKDGERLVGKGAILFKPLVVRALQPPTGKEGGR</sequence>
<protein>
    <recommendedName>
        <fullName evidence="4">CusB-like beta-barrel domain-containing protein</fullName>
    </recommendedName>
</protein>
<evidence type="ECO:0000256" key="3">
    <source>
        <dbReference type="SAM" id="Phobius"/>
    </source>
</evidence>
<evidence type="ECO:0000313" key="5">
    <source>
        <dbReference type="EMBL" id="VTS01813.1"/>
    </source>
</evidence>
<keyword evidence="6" id="KW-1185">Reference proteome</keyword>
<dbReference type="Proteomes" id="UP000464178">
    <property type="component" value="Chromosome"/>
</dbReference>
<reference evidence="5 6" key="1">
    <citation type="submission" date="2019-05" db="EMBL/GenBank/DDBJ databases">
        <authorList>
            <consortium name="Science for Life Laboratories"/>
        </authorList>
    </citation>
    <scope>NUCLEOTIDE SEQUENCE [LARGE SCALE GENOMIC DNA]</scope>
    <source>
        <strain evidence="5">Soil9</strain>
    </source>
</reference>
<dbReference type="Gene3D" id="2.40.420.20">
    <property type="match status" value="1"/>
</dbReference>
<feature type="compositionally biased region" description="Pro residues" evidence="2">
    <location>
        <begin position="10"/>
        <end position="21"/>
    </location>
</feature>
<dbReference type="RefSeq" id="WP_162672565.1">
    <property type="nucleotide sequence ID" value="NZ_LR593886.1"/>
</dbReference>
<gene>
    <name evidence="5" type="ORF">SOIL9_77240</name>
</gene>
<dbReference type="InterPro" id="IPR058792">
    <property type="entry name" value="Beta-barrel_RND_2"/>
</dbReference>
<evidence type="ECO:0000256" key="2">
    <source>
        <dbReference type="SAM" id="MobiDB-lite"/>
    </source>
</evidence>
<dbReference type="KEGG" id="gms:SOIL9_77240"/>
<evidence type="ECO:0000256" key="1">
    <source>
        <dbReference type="ARBA" id="ARBA00022448"/>
    </source>
</evidence>
<dbReference type="PANTHER" id="PTHR30097">
    <property type="entry name" value="CATION EFFLUX SYSTEM PROTEIN CUSB"/>
    <property type="match status" value="1"/>
</dbReference>
<feature type="transmembrane region" description="Helical" evidence="3">
    <location>
        <begin position="31"/>
        <end position="50"/>
    </location>
</feature>
<organism evidence="5 6">
    <name type="scientific">Gemmata massiliana</name>
    <dbReference type="NCBI Taxonomy" id="1210884"/>
    <lineage>
        <taxon>Bacteria</taxon>
        <taxon>Pseudomonadati</taxon>
        <taxon>Planctomycetota</taxon>
        <taxon>Planctomycetia</taxon>
        <taxon>Gemmatales</taxon>
        <taxon>Gemmataceae</taxon>
        <taxon>Gemmata</taxon>
    </lineage>
</organism>
<keyword evidence="3" id="KW-0812">Transmembrane</keyword>
<evidence type="ECO:0000259" key="4">
    <source>
        <dbReference type="Pfam" id="PF25954"/>
    </source>
</evidence>
<accession>A0A6P2DIN4</accession>
<keyword evidence="3" id="KW-0472">Membrane</keyword>
<feature type="domain" description="CusB-like beta-barrel" evidence="4">
    <location>
        <begin position="249"/>
        <end position="320"/>
    </location>
</feature>
<dbReference type="EMBL" id="LR593886">
    <property type="protein sequence ID" value="VTS01813.1"/>
    <property type="molecule type" value="Genomic_DNA"/>
</dbReference>
<dbReference type="AlphaFoldDB" id="A0A6P2DIN4"/>
<dbReference type="Pfam" id="PF25954">
    <property type="entry name" value="Beta-barrel_RND_2"/>
    <property type="match status" value="1"/>
</dbReference>
<keyword evidence="1" id="KW-0813">Transport</keyword>
<keyword evidence="3" id="KW-1133">Transmembrane helix</keyword>